<name>A0A8F5RBW3_9VIRU</name>
<organism evidence="2">
    <name type="scientific">Microvirus mar2</name>
    <dbReference type="NCBI Taxonomy" id="2851152"/>
    <lineage>
        <taxon>Viruses</taxon>
        <taxon>Monodnaviria</taxon>
        <taxon>Sangervirae</taxon>
        <taxon>Phixviricota</taxon>
        <taxon>Malgrandaviricetes</taxon>
        <taxon>Petitvirales</taxon>
        <taxon>Microviridae</taxon>
    </lineage>
</organism>
<reference evidence="2" key="1">
    <citation type="submission" date="2021-04" db="EMBL/GenBank/DDBJ databases">
        <title>Genomes of microviruses identified in yellow-bellied marmot fecal samples.</title>
        <authorList>
            <person name="Varsani A."/>
            <person name="Kraberger S."/>
            <person name="Chatterjee A."/>
            <person name="Richet C."/>
            <person name="Fontenele R.S."/>
            <person name="Schmidlin K."/>
            <person name="Blumstein D.T."/>
        </authorList>
    </citation>
    <scope>NUCLEOTIDE SEQUENCE</scope>
    <source>
        <strain evidence="2">Mar2</strain>
    </source>
</reference>
<dbReference type="EMBL" id="MZ089748">
    <property type="protein sequence ID" value="QXN74994.1"/>
    <property type="molecule type" value="Genomic_DNA"/>
</dbReference>
<evidence type="ECO:0000259" key="1">
    <source>
        <dbReference type="Pfam" id="PF23343"/>
    </source>
</evidence>
<protein>
    <submittedName>
        <fullName evidence="2">Replication initiator protein</fullName>
    </submittedName>
</protein>
<evidence type="ECO:0000313" key="2">
    <source>
        <dbReference type="EMBL" id="QXN74994.1"/>
    </source>
</evidence>
<sequence length="282" mass="33201">MLVTRRYTFVNLRCLTPILIKNPKYSTSFGKFENGNLVPPPLYVRVPCGKCYACRRNKQNQWVCRILLELLVSRGSLMFVLTYDDEHLPPDYKVNKKHVQDFLKRLRHEFDFRYFIASEYGSKSGRPHYHCIFFLKEIPKLSHLRSVTTKWQNGSVHFMSTTLASINYSLKYCTKQALFDDKMFALMSRRPGLGSTTTHNDILKCYDKNTNTINVFGNRFNLPRYLRIKFDIPLDSEVLDAFYYGQDVVSDFLDANGNIDYRRYNSAITVREYKLKQIKDKI</sequence>
<dbReference type="Pfam" id="PF23343">
    <property type="entry name" value="REP_ORF2-G2P"/>
    <property type="match status" value="1"/>
</dbReference>
<dbReference type="Gene3D" id="3.40.1310.20">
    <property type="match status" value="1"/>
</dbReference>
<proteinExistence type="predicted"/>
<accession>A0A8F5RBW3</accession>
<dbReference type="InterPro" id="IPR056906">
    <property type="entry name" value="ORF2/G2P_dom"/>
</dbReference>
<feature type="domain" description="Replication-associated protein ORF2/G2P" evidence="1">
    <location>
        <begin position="78"/>
        <end position="176"/>
    </location>
</feature>